<evidence type="ECO:0000256" key="3">
    <source>
        <dbReference type="PROSITE-ProRule" id="PRU00169"/>
    </source>
</evidence>
<organism evidence="6 7">
    <name type="scientific">Lentihominibacter faecis</name>
    <dbReference type="NCBI Taxonomy" id="2764712"/>
    <lineage>
        <taxon>Bacteria</taxon>
        <taxon>Bacillati</taxon>
        <taxon>Bacillota</taxon>
        <taxon>Clostridia</taxon>
        <taxon>Peptostreptococcales</taxon>
        <taxon>Anaerovoracaceae</taxon>
        <taxon>Lentihominibacter</taxon>
    </lineage>
</organism>
<dbReference type="PANTHER" id="PTHR37299:SF1">
    <property type="entry name" value="STAGE 0 SPORULATION PROTEIN A HOMOLOG"/>
    <property type="match status" value="1"/>
</dbReference>
<accession>A0A923SS50</accession>
<feature type="domain" description="Response regulatory" evidence="4">
    <location>
        <begin position="2"/>
        <end position="132"/>
    </location>
</feature>
<evidence type="ECO:0000313" key="6">
    <source>
        <dbReference type="EMBL" id="MBC6000010.1"/>
    </source>
</evidence>
<dbReference type="Pfam" id="PF00072">
    <property type="entry name" value="Response_reg"/>
    <property type="match status" value="1"/>
</dbReference>
<dbReference type="PROSITE" id="PS50110">
    <property type="entry name" value="RESPONSE_REGULATORY"/>
    <property type="match status" value="1"/>
</dbReference>
<proteinExistence type="predicted"/>
<evidence type="ECO:0000256" key="1">
    <source>
        <dbReference type="ARBA" id="ARBA00018672"/>
    </source>
</evidence>
<dbReference type="SUPFAM" id="SSF52172">
    <property type="entry name" value="CheY-like"/>
    <property type="match status" value="1"/>
</dbReference>
<reference evidence="6" key="1">
    <citation type="submission" date="2020-08" db="EMBL/GenBank/DDBJ databases">
        <authorList>
            <person name="Liu C."/>
            <person name="Sun Q."/>
        </authorList>
    </citation>
    <scope>NUCLEOTIDE SEQUENCE</scope>
    <source>
        <strain evidence="6">BX16</strain>
    </source>
</reference>
<dbReference type="PANTHER" id="PTHR37299">
    <property type="entry name" value="TRANSCRIPTIONAL REGULATOR-RELATED"/>
    <property type="match status" value="1"/>
</dbReference>
<sequence length="272" mass="31194">MRIAICDDDPKASNSLYQDITKIAEEQLNTPQNTEPSLDPVMTRSDIFADPDELLFAAESEHYDLAFIDIELGDQSGIRLSNHLLRIHPDIQIIFFSGYDDYYLDVYNVDHVYFLKKPVDPERLKTALYAAQRRILSLKDKFLTISNKQGVFRIPLQEILFLEKSRRLILVHTADGEVFKTYGKFSDFEDSLDSLFFQCHTSYIVNFRYVSEMSDRKFLVSARAGLQVSIAHPLHGSAEGSSSPLYSPAQAIPISKTYYTQAREAFLKCLRR</sequence>
<protein>
    <recommendedName>
        <fullName evidence="1">Stage 0 sporulation protein A homolog</fullName>
    </recommendedName>
</protein>
<gene>
    <name evidence="6" type="ORF">H8876_08355</name>
</gene>
<dbReference type="InterPro" id="IPR001789">
    <property type="entry name" value="Sig_transdc_resp-reg_receiver"/>
</dbReference>
<dbReference type="RefSeq" id="WP_249287365.1">
    <property type="nucleotide sequence ID" value="NZ_JACRWC010000105.1"/>
</dbReference>
<dbReference type="Gene3D" id="3.40.50.2300">
    <property type="match status" value="1"/>
</dbReference>
<dbReference type="Pfam" id="PF04397">
    <property type="entry name" value="LytTR"/>
    <property type="match status" value="1"/>
</dbReference>
<dbReference type="InterPro" id="IPR011006">
    <property type="entry name" value="CheY-like_superfamily"/>
</dbReference>
<dbReference type="EMBL" id="JACRWC010000105">
    <property type="protein sequence ID" value="MBC6000010.1"/>
    <property type="molecule type" value="Genomic_DNA"/>
</dbReference>
<dbReference type="InterPro" id="IPR046947">
    <property type="entry name" value="LytR-like"/>
</dbReference>
<feature type="modified residue" description="4-aspartylphosphate" evidence="3">
    <location>
        <position position="69"/>
    </location>
</feature>
<evidence type="ECO:0000256" key="2">
    <source>
        <dbReference type="ARBA" id="ARBA00024867"/>
    </source>
</evidence>
<dbReference type="GO" id="GO:0000156">
    <property type="term" value="F:phosphorelay response regulator activity"/>
    <property type="evidence" value="ECO:0007669"/>
    <property type="project" value="InterPro"/>
</dbReference>
<evidence type="ECO:0000313" key="7">
    <source>
        <dbReference type="Proteomes" id="UP000644115"/>
    </source>
</evidence>
<dbReference type="InterPro" id="IPR007492">
    <property type="entry name" value="LytTR_DNA-bd_dom"/>
</dbReference>
<dbReference type="SMART" id="SM00850">
    <property type="entry name" value="LytTR"/>
    <property type="match status" value="1"/>
</dbReference>
<keyword evidence="3" id="KW-0597">Phosphoprotein</keyword>
<evidence type="ECO:0000259" key="4">
    <source>
        <dbReference type="PROSITE" id="PS50110"/>
    </source>
</evidence>
<comment type="caution">
    <text evidence="6">The sequence shown here is derived from an EMBL/GenBank/DDBJ whole genome shotgun (WGS) entry which is preliminary data.</text>
</comment>
<feature type="domain" description="HTH LytTR-type" evidence="5">
    <location>
        <begin position="143"/>
        <end position="212"/>
    </location>
</feature>
<name>A0A923SS50_9FIRM</name>
<dbReference type="Gene3D" id="2.40.50.1020">
    <property type="entry name" value="LytTr DNA-binding domain"/>
    <property type="match status" value="1"/>
</dbReference>
<dbReference type="GO" id="GO:0003677">
    <property type="term" value="F:DNA binding"/>
    <property type="evidence" value="ECO:0007669"/>
    <property type="project" value="InterPro"/>
</dbReference>
<dbReference type="PROSITE" id="PS50930">
    <property type="entry name" value="HTH_LYTTR"/>
    <property type="match status" value="1"/>
</dbReference>
<evidence type="ECO:0000259" key="5">
    <source>
        <dbReference type="PROSITE" id="PS50930"/>
    </source>
</evidence>
<dbReference type="AlphaFoldDB" id="A0A923SS50"/>
<dbReference type="SMART" id="SM00448">
    <property type="entry name" value="REC"/>
    <property type="match status" value="1"/>
</dbReference>
<comment type="function">
    <text evidence="2">May play the central regulatory role in sporulation. It may be an element of the effector pathway responsible for the activation of sporulation genes in response to nutritional stress. Spo0A may act in concert with spo0H (a sigma factor) to control the expression of some genes that are critical to the sporulation process.</text>
</comment>
<keyword evidence="7" id="KW-1185">Reference proteome</keyword>
<dbReference type="Proteomes" id="UP000644115">
    <property type="component" value="Unassembled WGS sequence"/>
</dbReference>